<dbReference type="InterPro" id="IPR011990">
    <property type="entry name" value="TPR-like_helical_dom_sf"/>
</dbReference>
<gene>
    <name evidence="3" type="ORF">SAMN06295937_102548</name>
</gene>
<sequence>MKKAIRLLAALSTATVLGGCQSFPLTSWMSKERPAAAAKRSALAESTSGALEEGKALLRSGNISAAVASFRIALLDPAARGEANNGLAVAYAKLGRADIAERYFRAAIEQDPDNPKFAANLLRLQQVMLARSHVTPTSDAQALAARTNETRVASREALTGQATRISRAEVLIRSQPSTAAPPAMAVVYRDPEAGAPVADQAGNEEQLALAPAAKALPITVTFRK</sequence>
<feature type="signal peptide" evidence="2">
    <location>
        <begin position="1"/>
        <end position="18"/>
    </location>
</feature>
<proteinExistence type="predicted"/>
<feature type="repeat" description="TPR" evidence="1">
    <location>
        <begin position="81"/>
        <end position="114"/>
    </location>
</feature>
<dbReference type="InterPro" id="IPR019734">
    <property type="entry name" value="TPR_rpt"/>
</dbReference>
<evidence type="ECO:0000256" key="2">
    <source>
        <dbReference type="SAM" id="SignalP"/>
    </source>
</evidence>
<dbReference type="EMBL" id="FUYP01000025">
    <property type="protein sequence ID" value="SKB88081.1"/>
    <property type="molecule type" value="Genomic_DNA"/>
</dbReference>
<protein>
    <submittedName>
        <fullName evidence="3">Tetratricopeptide repeat-containing protein</fullName>
    </submittedName>
</protein>
<accession>A0A1T5EW16</accession>
<feature type="chain" id="PRO_5012549742" evidence="2">
    <location>
        <begin position="19"/>
        <end position="224"/>
    </location>
</feature>
<dbReference type="Proteomes" id="UP000190044">
    <property type="component" value="Unassembled WGS sequence"/>
</dbReference>
<evidence type="ECO:0000256" key="1">
    <source>
        <dbReference type="PROSITE-ProRule" id="PRU00339"/>
    </source>
</evidence>
<keyword evidence="4" id="KW-1185">Reference proteome</keyword>
<reference evidence="4" key="1">
    <citation type="submission" date="2017-02" db="EMBL/GenBank/DDBJ databases">
        <authorList>
            <person name="Varghese N."/>
            <person name="Submissions S."/>
        </authorList>
    </citation>
    <scope>NUCLEOTIDE SEQUENCE [LARGE SCALE GENOMIC DNA]</scope>
    <source>
        <strain evidence="4">R11H</strain>
    </source>
</reference>
<dbReference type="SUPFAM" id="SSF48452">
    <property type="entry name" value="TPR-like"/>
    <property type="match status" value="1"/>
</dbReference>
<keyword evidence="1" id="KW-0802">TPR repeat</keyword>
<dbReference type="Pfam" id="PF13432">
    <property type="entry name" value="TPR_16"/>
    <property type="match status" value="1"/>
</dbReference>
<dbReference type="Gene3D" id="1.25.40.10">
    <property type="entry name" value="Tetratricopeptide repeat domain"/>
    <property type="match status" value="1"/>
</dbReference>
<organism evidence="3 4">
    <name type="scientific">Sphingopyxis flava</name>
    <dbReference type="NCBI Taxonomy" id="1507287"/>
    <lineage>
        <taxon>Bacteria</taxon>
        <taxon>Pseudomonadati</taxon>
        <taxon>Pseudomonadota</taxon>
        <taxon>Alphaproteobacteria</taxon>
        <taxon>Sphingomonadales</taxon>
        <taxon>Sphingomonadaceae</taxon>
        <taxon>Sphingopyxis</taxon>
    </lineage>
</organism>
<dbReference type="AlphaFoldDB" id="A0A1T5EW16"/>
<keyword evidence="2" id="KW-0732">Signal</keyword>
<dbReference type="PROSITE" id="PS51257">
    <property type="entry name" value="PROKAR_LIPOPROTEIN"/>
    <property type="match status" value="1"/>
</dbReference>
<dbReference type="OrthoDB" id="7190835at2"/>
<dbReference type="SMART" id="SM00028">
    <property type="entry name" value="TPR"/>
    <property type="match status" value="1"/>
</dbReference>
<evidence type="ECO:0000313" key="3">
    <source>
        <dbReference type="EMBL" id="SKB88081.1"/>
    </source>
</evidence>
<evidence type="ECO:0000313" key="4">
    <source>
        <dbReference type="Proteomes" id="UP000190044"/>
    </source>
</evidence>
<dbReference type="RefSeq" id="WP_079639663.1">
    <property type="nucleotide sequence ID" value="NZ_FUYP01000025.1"/>
</dbReference>
<name>A0A1T5EW16_9SPHN</name>
<dbReference type="PROSITE" id="PS50005">
    <property type="entry name" value="TPR"/>
    <property type="match status" value="1"/>
</dbReference>